<sequence length="306" mass="35107">MSTQEGKYNVKAVSNMLGIQPGTLRAWERRYQIIAPPRNEAGHRLYTEEQVQILKWLVDKVNQGFTISQAVSLLEQQPSDVRVQAEDHVTGLRERLLQTLLSFEEWTAHELLNEAFSLYTVEKVAIDILGPLLVRIGDLWENGKITSAHEHFASAFLRSRLGMAFSMLPVNRLLPKTISVCGPNEWHELGLLIFTLYLRRRGYETIYLGASIDQKDLPVVIDEVKPSYIFLSCTLQQNVQATLQLVDQLKQTYPSIRIGVGGRAFDEVDEQIKKTYGAHFLGQSKEQWDEWLKSNEKYLSKREKTM</sequence>
<dbReference type="SMART" id="SM00422">
    <property type="entry name" value="HTH_MERR"/>
    <property type="match status" value="1"/>
</dbReference>
<dbReference type="Gene3D" id="1.10.1660.10">
    <property type="match status" value="1"/>
</dbReference>
<dbReference type="Proteomes" id="UP000032047">
    <property type="component" value="Unassembled WGS sequence"/>
</dbReference>
<dbReference type="Gene3D" id="1.10.1240.10">
    <property type="entry name" value="Methionine synthase domain"/>
    <property type="match status" value="1"/>
</dbReference>
<dbReference type="InterPro" id="IPR006158">
    <property type="entry name" value="Cobalamin-bd"/>
</dbReference>
<evidence type="ECO:0000256" key="2">
    <source>
        <dbReference type="ARBA" id="ARBA00023125"/>
    </source>
</evidence>
<dbReference type="InterPro" id="IPR036594">
    <property type="entry name" value="Meth_synthase_dom"/>
</dbReference>
<dbReference type="PROSITE" id="PS51332">
    <property type="entry name" value="B12_BINDING"/>
    <property type="match status" value="1"/>
</dbReference>
<dbReference type="SUPFAM" id="SSF52242">
    <property type="entry name" value="Cobalamin (vitamin B12)-binding domain"/>
    <property type="match status" value="1"/>
</dbReference>
<dbReference type="EMBL" id="JXTG01000010">
    <property type="protein sequence ID" value="KIP20845.1"/>
    <property type="molecule type" value="Genomic_DNA"/>
</dbReference>
<dbReference type="InterPro" id="IPR000551">
    <property type="entry name" value="MerR-type_HTH_dom"/>
</dbReference>
<dbReference type="InterPro" id="IPR009061">
    <property type="entry name" value="DNA-bd_dom_put_sf"/>
</dbReference>
<keyword evidence="1" id="KW-0805">Transcription regulation</keyword>
<dbReference type="PROSITE" id="PS50937">
    <property type="entry name" value="HTH_MERR_2"/>
    <property type="match status" value="1"/>
</dbReference>
<protein>
    <submittedName>
        <fullName evidence="6">HTH-type transcriptional repressor YcgE</fullName>
    </submittedName>
</protein>
<feature type="domain" description="HTH merR-type" evidence="4">
    <location>
        <begin position="7"/>
        <end position="76"/>
    </location>
</feature>
<keyword evidence="3" id="KW-0804">Transcription</keyword>
<reference evidence="6 7" key="1">
    <citation type="submission" date="2015-01" db="EMBL/GenBank/DDBJ databases">
        <title>Genome sequence of Anoxybacillus ayderensis strain AB04.</title>
        <authorList>
            <person name="Belduz A.O."/>
            <person name="Canakci S."/>
            <person name="Chan K.-G."/>
            <person name="Kahar U.M."/>
            <person name="Yaakob A.S."/>
            <person name="Chan C.S."/>
            <person name="Goh K.M."/>
        </authorList>
    </citation>
    <scope>NUCLEOTIDE SEQUENCE [LARGE SCALE GENOMIC DNA]</scope>
    <source>
        <strain evidence="6 7">AB04</strain>
    </source>
</reference>
<dbReference type="GO" id="GO:0046872">
    <property type="term" value="F:metal ion binding"/>
    <property type="evidence" value="ECO:0007669"/>
    <property type="project" value="InterPro"/>
</dbReference>
<dbReference type="PANTHER" id="PTHR30204">
    <property type="entry name" value="REDOX-CYCLING DRUG-SENSING TRANSCRIPTIONAL ACTIVATOR SOXR"/>
    <property type="match status" value="1"/>
</dbReference>
<dbReference type="InterPro" id="IPR036724">
    <property type="entry name" value="Cobalamin-bd_sf"/>
</dbReference>
<name>A0A0D0G681_9BACL</name>
<dbReference type="Pfam" id="PF13411">
    <property type="entry name" value="MerR_1"/>
    <property type="match status" value="1"/>
</dbReference>
<evidence type="ECO:0000313" key="7">
    <source>
        <dbReference type="Proteomes" id="UP000032047"/>
    </source>
</evidence>
<dbReference type="RefSeq" id="WP_021095033.1">
    <property type="nucleotide sequence ID" value="NZ_ANOC01000031.1"/>
</dbReference>
<comment type="caution">
    <text evidence="6">The sequence shown here is derived from an EMBL/GenBank/DDBJ whole genome shotgun (WGS) entry which is preliminary data.</text>
</comment>
<dbReference type="InterPro" id="IPR047057">
    <property type="entry name" value="MerR_fam"/>
</dbReference>
<dbReference type="Pfam" id="PF02310">
    <property type="entry name" value="B12-binding"/>
    <property type="match status" value="1"/>
</dbReference>
<dbReference type="InterPro" id="IPR003759">
    <property type="entry name" value="Cbl-bd_cap"/>
</dbReference>
<gene>
    <name evidence="6" type="ORF">JV16_01945</name>
</gene>
<organism evidence="6 7">
    <name type="scientific">Anoxybacillus ayderensis</name>
    <dbReference type="NCBI Taxonomy" id="265546"/>
    <lineage>
        <taxon>Bacteria</taxon>
        <taxon>Bacillati</taxon>
        <taxon>Bacillota</taxon>
        <taxon>Bacilli</taxon>
        <taxon>Bacillales</taxon>
        <taxon>Anoxybacillaceae</taxon>
        <taxon>Anoxybacillus</taxon>
    </lineage>
</organism>
<dbReference type="GO" id="GO:0003677">
    <property type="term" value="F:DNA binding"/>
    <property type="evidence" value="ECO:0007669"/>
    <property type="project" value="UniProtKB-KW"/>
</dbReference>
<dbReference type="PATRIC" id="fig|265546.4.peg.1947"/>
<dbReference type="Gene3D" id="3.40.50.280">
    <property type="entry name" value="Cobalamin-binding domain"/>
    <property type="match status" value="1"/>
</dbReference>
<keyword evidence="2" id="KW-0238">DNA-binding</keyword>
<dbReference type="PANTHER" id="PTHR30204:SF67">
    <property type="entry name" value="HTH-TYPE TRANSCRIPTIONAL REGULATOR MLRA-RELATED"/>
    <property type="match status" value="1"/>
</dbReference>
<feature type="domain" description="B12-binding" evidence="5">
    <location>
        <begin position="174"/>
        <end position="302"/>
    </location>
</feature>
<evidence type="ECO:0000259" key="4">
    <source>
        <dbReference type="PROSITE" id="PS50937"/>
    </source>
</evidence>
<dbReference type="Pfam" id="PF02607">
    <property type="entry name" value="B12-binding_2"/>
    <property type="match status" value="1"/>
</dbReference>
<evidence type="ECO:0000313" key="6">
    <source>
        <dbReference type="EMBL" id="KIP20845.1"/>
    </source>
</evidence>
<dbReference type="GO" id="GO:0031419">
    <property type="term" value="F:cobalamin binding"/>
    <property type="evidence" value="ECO:0007669"/>
    <property type="project" value="InterPro"/>
</dbReference>
<evidence type="ECO:0000259" key="5">
    <source>
        <dbReference type="PROSITE" id="PS51332"/>
    </source>
</evidence>
<dbReference type="GO" id="GO:0003700">
    <property type="term" value="F:DNA-binding transcription factor activity"/>
    <property type="evidence" value="ECO:0007669"/>
    <property type="project" value="InterPro"/>
</dbReference>
<proteinExistence type="predicted"/>
<dbReference type="SUPFAM" id="SSF46955">
    <property type="entry name" value="Putative DNA-binding domain"/>
    <property type="match status" value="1"/>
</dbReference>
<keyword evidence="7" id="KW-1185">Reference proteome</keyword>
<evidence type="ECO:0000256" key="1">
    <source>
        <dbReference type="ARBA" id="ARBA00023015"/>
    </source>
</evidence>
<dbReference type="CDD" id="cd01104">
    <property type="entry name" value="HTH_MlrA-CarA"/>
    <property type="match status" value="1"/>
</dbReference>
<dbReference type="AlphaFoldDB" id="A0A0D0G681"/>
<evidence type="ECO:0000256" key="3">
    <source>
        <dbReference type="ARBA" id="ARBA00023163"/>
    </source>
</evidence>
<accession>A0A0D0G681</accession>